<protein>
    <recommendedName>
        <fullName evidence="4">Peptide-O-fucosyltransferase</fullName>
    </recommendedName>
</protein>
<evidence type="ECO:0000313" key="2">
    <source>
        <dbReference type="EMBL" id="CAE8622515.1"/>
    </source>
</evidence>
<keyword evidence="3" id="KW-1185">Reference proteome</keyword>
<name>A0A813G8K3_POLGL</name>
<evidence type="ECO:0000256" key="1">
    <source>
        <dbReference type="SAM" id="MobiDB-lite"/>
    </source>
</evidence>
<sequence length="441" mass="48726">MVQVHGASAEAFGEPRPLAQELVNEKNNNIVVVVVVGDAAATTTAEAAMTTTAEEAATTTAPAPAPAPVPQVPLTLPDKSLPVRKLYYERDLAGFSNVRLQFESMVAITAAFRRELVIAPPTPLAHVENATFQEFDAYSKDALGKVIQFSMGQEQSCPPHALKLKSNLAIADLWRDPDQDQDWCFGMWESRVQHFECLPHMSDGDYARMAWAVFNGLQFNQNVIEDSRRALHLMGLQPGHYIAAHIRRGDFQNVEPQVVRSGVEFDQVLNEYVKGMPLLVITDALPGDQLFQEITAHSKATHVVFPSMPLPRPANTLHDALMDVLFAAQASDFFGTPASTFTNTISLLRTKICICLERSRHDMEPSFLQFSSVKTAEVEGGRSASGARFLQRQYWFKSNITYDQPNNFSATGGQCWGSVTNFIHLHPENSSAPLECPLLVK</sequence>
<proteinExistence type="predicted"/>
<evidence type="ECO:0000313" key="3">
    <source>
        <dbReference type="Proteomes" id="UP000654075"/>
    </source>
</evidence>
<dbReference type="Proteomes" id="UP000654075">
    <property type="component" value="Unassembled WGS sequence"/>
</dbReference>
<dbReference type="AlphaFoldDB" id="A0A813G8K3"/>
<accession>A0A813G8K3</accession>
<reference evidence="2" key="1">
    <citation type="submission" date="2021-02" db="EMBL/GenBank/DDBJ databases">
        <authorList>
            <person name="Dougan E. K."/>
            <person name="Rhodes N."/>
            <person name="Thang M."/>
            <person name="Chan C."/>
        </authorList>
    </citation>
    <scope>NUCLEOTIDE SEQUENCE</scope>
</reference>
<feature type="compositionally biased region" description="Low complexity" evidence="1">
    <location>
        <begin position="51"/>
        <end position="62"/>
    </location>
</feature>
<evidence type="ECO:0008006" key="4">
    <source>
        <dbReference type="Google" id="ProtNLM"/>
    </source>
</evidence>
<organism evidence="2 3">
    <name type="scientific">Polarella glacialis</name>
    <name type="common">Dinoflagellate</name>
    <dbReference type="NCBI Taxonomy" id="89957"/>
    <lineage>
        <taxon>Eukaryota</taxon>
        <taxon>Sar</taxon>
        <taxon>Alveolata</taxon>
        <taxon>Dinophyceae</taxon>
        <taxon>Suessiales</taxon>
        <taxon>Suessiaceae</taxon>
        <taxon>Polarella</taxon>
    </lineage>
</organism>
<comment type="caution">
    <text evidence="2">The sequence shown here is derived from an EMBL/GenBank/DDBJ whole genome shotgun (WGS) entry which is preliminary data.</text>
</comment>
<dbReference type="EMBL" id="CAJNNV010027992">
    <property type="protein sequence ID" value="CAE8622515.1"/>
    <property type="molecule type" value="Genomic_DNA"/>
</dbReference>
<gene>
    <name evidence="2" type="ORF">PGLA1383_LOCUS39958</name>
</gene>
<dbReference type="Gene3D" id="3.40.50.11350">
    <property type="match status" value="1"/>
</dbReference>
<feature type="region of interest" description="Disordered" evidence="1">
    <location>
        <begin position="51"/>
        <end position="73"/>
    </location>
</feature>